<dbReference type="EMBL" id="JABBFO010000049">
    <property type="protein sequence ID" value="MBT0728570.1"/>
    <property type="molecule type" value="Genomic_DNA"/>
</dbReference>
<sequence>LSPIFDKEKEQNRLREAQLIGSISAQVANIADTQGKILATKTAKEKLAQLTPAQQESARAQWIQQHPGQLPTESALAEFTYQQFYQQAINDSGLGVGGSVQRA</sequence>
<dbReference type="Proteomes" id="UP000786875">
    <property type="component" value="Unassembled WGS sequence"/>
</dbReference>
<evidence type="ECO:0000313" key="1">
    <source>
        <dbReference type="EMBL" id="MBT0728570.1"/>
    </source>
</evidence>
<name>A0ABS5T893_9GAMM</name>
<keyword evidence="2" id="KW-1185">Reference proteome</keyword>
<feature type="non-terminal residue" evidence="1">
    <location>
        <position position="103"/>
    </location>
</feature>
<proteinExistence type="predicted"/>
<reference evidence="1 2" key="1">
    <citation type="submission" date="2020-04" db="EMBL/GenBank/DDBJ databases">
        <title>Genome sequencing of Rosenbergiella species.</title>
        <authorList>
            <person name="Alvarez-Perez S."/>
            <person name="Lievens B."/>
        </authorList>
    </citation>
    <scope>NUCLEOTIDE SEQUENCE [LARGE SCALE GENOMIC DNA]</scope>
    <source>
        <strain evidence="1 2">CdVSA20.1</strain>
    </source>
</reference>
<evidence type="ECO:0000313" key="2">
    <source>
        <dbReference type="Proteomes" id="UP000786875"/>
    </source>
</evidence>
<comment type="caution">
    <text evidence="1">The sequence shown here is derived from an EMBL/GenBank/DDBJ whole genome shotgun (WGS) entry which is preliminary data.</text>
</comment>
<organism evidence="1 2">
    <name type="scientific">Rosenbergiella australiborealis</name>
    <dbReference type="NCBI Taxonomy" id="1544696"/>
    <lineage>
        <taxon>Bacteria</taxon>
        <taxon>Pseudomonadati</taxon>
        <taxon>Pseudomonadota</taxon>
        <taxon>Gammaproteobacteria</taxon>
        <taxon>Enterobacterales</taxon>
        <taxon>Erwiniaceae</taxon>
        <taxon>Rosenbergiella</taxon>
    </lineage>
</organism>
<gene>
    <name evidence="1" type="ORF">HGT73_14675</name>
</gene>
<accession>A0ABS5T893</accession>
<protein>
    <submittedName>
        <fullName evidence="1">Uncharacterized protein</fullName>
    </submittedName>
</protein>
<feature type="non-terminal residue" evidence="1">
    <location>
        <position position="1"/>
    </location>
</feature>